<reference evidence="2" key="1">
    <citation type="submission" date="2009-01" db="EMBL/GenBank/DDBJ databases">
        <title>Complete sequence of plasmid1 Cyanothece sp. PCC 7425.</title>
        <authorList>
            <consortium name="US DOE Joint Genome Institute"/>
            <person name="Lucas S."/>
            <person name="Copeland A."/>
            <person name="Lapidus A."/>
            <person name="Glavina del Rio T."/>
            <person name="Dalin E."/>
            <person name="Tice H."/>
            <person name="Bruce D."/>
            <person name="Goodwin L."/>
            <person name="Pitluck S."/>
            <person name="Sims D."/>
            <person name="Meineke L."/>
            <person name="Brettin T."/>
            <person name="Detter J.C."/>
            <person name="Han C."/>
            <person name="Larimer F."/>
            <person name="Land M."/>
            <person name="Hauser L."/>
            <person name="Kyrpides N."/>
            <person name="Ovchinnikova G."/>
            <person name="Liberton M."/>
            <person name="Stoeckel J."/>
            <person name="Banerjee A."/>
            <person name="Singh A."/>
            <person name="Page L."/>
            <person name="Sato H."/>
            <person name="Zhao L."/>
            <person name="Sherman L."/>
            <person name="Pakrasi H."/>
            <person name="Richardson P."/>
        </authorList>
    </citation>
    <scope>NUCLEOTIDE SEQUENCE</scope>
    <source>
        <strain evidence="2">PCC 7425</strain>
        <plasmid evidence="2">pP742501</plasmid>
    </source>
</reference>
<evidence type="ECO:0000259" key="1">
    <source>
        <dbReference type="Pfam" id="PF20586"/>
    </source>
</evidence>
<accession>B8HZ32</accession>
<protein>
    <recommendedName>
        <fullName evidence="1">DUF6788 domain-containing protein</fullName>
    </recommendedName>
</protein>
<evidence type="ECO:0000313" key="2">
    <source>
        <dbReference type="EMBL" id="ACL47680.1"/>
    </source>
</evidence>
<dbReference type="KEGG" id="cyn:Cyan7425_5421"/>
<dbReference type="EMBL" id="CP001345">
    <property type="protein sequence ID" value="ACL47680.1"/>
    <property type="molecule type" value="Genomic_DNA"/>
</dbReference>
<dbReference type="OrthoDB" id="531835at2"/>
<gene>
    <name evidence="2" type="ordered locus">Cyan7425_5421</name>
</gene>
<proteinExistence type="predicted"/>
<dbReference type="Pfam" id="PF20586">
    <property type="entry name" value="DUF6788"/>
    <property type="match status" value="1"/>
</dbReference>
<keyword evidence="2" id="KW-0614">Plasmid</keyword>
<organism evidence="2">
    <name type="scientific">Cyanothece sp. (strain PCC 7425 / ATCC 29141)</name>
    <dbReference type="NCBI Taxonomy" id="395961"/>
    <lineage>
        <taxon>Bacteria</taxon>
        <taxon>Bacillati</taxon>
        <taxon>Cyanobacteriota</taxon>
        <taxon>Cyanophyceae</taxon>
        <taxon>Gomontiellales</taxon>
        <taxon>Cyanothecaceae</taxon>
        <taxon>Cyanothece</taxon>
    </lineage>
</organism>
<dbReference type="InterPro" id="IPR046738">
    <property type="entry name" value="DUF6788"/>
</dbReference>
<feature type="domain" description="DUF6788" evidence="1">
    <location>
        <begin position="45"/>
        <end position="106"/>
    </location>
</feature>
<name>B8HZ32_CYAP4</name>
<dbReference type="AlphaFoldDB" id="B8HZ32"/>
<dbReference type="HOGENOM" id="CLU_2141757_0_0_3"/>
<sequence>MLPSDLLTALTNLTLEQTQELLQWLKEQIKLQKRAECLQKKEHQQRVALEKHKLSDGITYQLELVNCGKQRCQKCAIGPSHGPYWYGYYWDSKRKKMVSRYLGKKAPLDGKD</sequence>
<geneLocation type="plasmid" evidence="2">
    <name>pP742501</name>
</geneLocation>